<protein>
    <submittedName>
        <fullName evidence="1">Uncharacterized protein</fullName>
    </submittedName>
</protein>
<keyword evidence="2" id="KW-1185">Reference proteome</keyword>
<reference evidence="1 2" key="1">
    <citation type="submission" date="2019-06" db="EMBL/GenBank/DDBJ databases">
        <title>Sorghum-associated microbial communities from plants grown in Nebraska, USA.</title>
        <authorList>
            <person name="Schachtman D."/>
        </authorList>
    </citation>
    <scope>NUCLEOTIDE SEQUENCE [LARGE SCALE GENOMIC DNA]</scope>
    <source>
        <strain evidence="1 2">2482</strain>
    </source>
</reference>
<evidence type="ECO:0000313" key="1">
    <source>
        <dbReference type="EMBL" id="TWE02719.1"/>
    </source>
</evidence>
<name>A0A561DHJ4_9BACI</name>
<evidence type="ECO:0000313" key="2">
    <source>
        <dbReference type="Proteomes" id="UP000319671"/>
    </source>
</evidence>
<comment type="caution">
    <text evidence="1">The sequence shown here is derived from an EMBL/GenBank/DDBJ whole genome shotgun (WGS) entry which is preliminary data.</text>
</comment>
<accession>A0A561DHJ4</accession>
<sequence>MVLTPRLQRRILMYSYVFKKLGILSEQEFSQITNFTPRIEKQ</sequence>
<dbReference type="AlphaFoldDB" id="A0A561DHJ4"/>
<dbReference type="EMBL" id="VIVN01000004">
    <property type="protein sequence ID" value="TWE02719.1"/>
    <property type="molecule type" value="Genomic_DNA"/>
</dbReference>
<proteinExistence type="predicted"/>
<gene>
    <name evidence="1" type="ORF">FB550_104271</name>
</gene>
<organism evidence="1 2">
    <name type="scientific">Neobacillus bataviensis</name>
    <dbReference type="NCBI Taxonomy" id="220685"/>
    <lineage>
        <taxon>Bacteria</taxon>
        <taxon>Bacillati</taxon>
        <taxon>Bacillota</taxon>
        <taxon>Bacilli</taxon>
        <taxon>Bacillales</taxon>
        <taxon>Bacillaceae</taxon>
        <taxon>Neobacillus</taxon>
    </lineage>
</organism>
<dbReference type="Proteomes" id="UP000319671">
    <property type="component" value="Unassembled WGS sequence"/>
</dbReference>